<organism evidence="1 2">
    <name type="scientific">Roseomonas indoligenes</name>
    <dbReference type="NCBI Taxonomy" id="2820811"/>
    <lineage>
        <taxon>Bacteria</taxon>
        <taxon>Pseudomonadati</taxon>
        <taxon>Pseudomonadota</taxon>
        <taxon>Alphaproteobacteria</taxon>
        <taxon>Acetobacterales</taxon>
        <taxon>Roseomonadaceae</taxon>
        <taxon>Roseomonas</taxon>
    </lineage>
</organism>
<reference evidence="1" key="1">
    <citation type="submission" date="2021-03" db="EMBL/GenBank/DDBJ databases">
        <authorList>
            <person name="So Y."/>
        </authorList>
    </citation>
    <scope>NUCLEOTIDE SEQUENCE</scope>
    <source>
        <strain evidence="1">SG15</strain>
    </source>
</reference>
<dbReference type="Pfam" id="PF13481">
    <property type="entry name" value="AAA_25"/>
    <property type="match status" value="1"/>
</dbReference>
<comment type="caution">
    <text evidence="1">The sequence shown here is derived from an EMBL/GenBank/DDBJ whole genome shotgun (WGS) entry which is preliminary data.</text>
</comment>
<dbReference type="InterPro" id="IPR027417">
    <property type="entry name" value="P-loop_NTPase"/>
</dbReference>
<accession>A0A940S4P4</accession>
<dbReference type="RefSeq" id="WP_209371560.1">
    <property type="nucleotide sequence ID" value="NZ_JAGIZA010000003.1"/>
</dbReference>
<proteinExistence type="predicted"/>
<protein>
    <submittedName>
        <fullName evidence="1">AAA family ATPase</fullName>
    </submittedName>
</protein>
<dbReference type="EMBL" id="JAGIZA010000003">
    <property type="protein sequence ID" value="MBP0492194.1"/>
    <property type="molecule type" value="Genomic_DNA"/>
</dbReference>
<dbReference type="Proteomes" id="UP000677537">
    <property type="component" value="Unassembled WGS sequence"/>
</dbReference>
<dbReference type="AlphaFoldDB" id="A0A940S4P4"/>
<name>A0A940S4P4_9PROT</name>
<dbReference type="SUPFAM" id="SSF52540">
    <property type="entry name" value="P-loop containing nucleoside triphosphate hydrolases"/>
    <property type="match status" value="1"/>
</dbReference>
<dbReference type="Gene3D" id="3.40.50.300">
    <property type="entry name" value="P-loop containing nucleotide triphosphate hydrolases"/>
    <property type="match status" value="1"/>
</dbReference>
<gene>
    <name evidence="1" type="ORF">J5Y10_05310</name>
</gene>
<evidence type="ECO:0000313" key="2">
    <source>
        <dbReference type="Proteomes" id="UP000677537"/>
    </source>
</evidence>
<evidence type="ECO:0000313" key="1">
    <source>
        <dbReference type="EMBL" id="MBP0492194.1"/>
    </source>
</evidence>
<sequence>MSADMWGEAEKRARLATQATNPAVMAEAIKAVAEEGGLRVGRLLVKTIGEARQSTTREYIVKGLFYAREFSAIYGPPGSGKSFMGSHIAYAAAQGREVFGRRVKRTKVLYGFLEGEGGADKRLQALADEFGDCPDFCYLAQPLNLHDDPQAVAELIAAAMAVGAQWILIDTLSRAMGGGDENGPEGMGKILSIFSDVRHATGAHVTVIHHTGKDVTRGMRGHNSLHGACDCELEISRPEEDGPRLMRVAKAKDDADGDKLGFNLRRVVLGQDEDGDDITTCLIDPTDAPKGKPKKPSGQMGQALDILHDLIARQGRIPPVNEFVPPHMPCVSIKDWREHAYQRAFTEAKPDAQKKAFDRASRDLIAGRQVGKWGDLVWAVSMENGQ</sequence>
<keyword evidence="2" id="KW-1185">Reference proteome</keyword>